<name>A0A8U0IMV2_9EURY</name>
<dbReference type="KEGG" id="haxz:M0R88_07490"/>
<dbReference type="EMBL" id="CP096658">
    <property type="protein sequence ID" value="UPW01931.1"/>
    <property type="molecule type" value="Genomic_DNA"/>
</dbReference>
<dbReference type="RefSeq" id="WP_248656318.1">
    <property type="nucleotide sequence ID" value="NZ_CP096658.1"/>
</dbReference>
<organism evidence="1 2">
    <name type="scientific">Halorussus gelatinilyticus</name>
    <dbReference type="NCBI Taxonomy" id="2937524"/>
    <lineage>
        <taxon>Archaea</taxon>
        <taxon>Methanobacteriati</taxon>
        <taxon>Methanobacteriota</taxon>
        <taxon>Stenosarchaea group</taxon>
        <taxon>Halobacteria</taxon>
        <taxon>Halobacteriales</taxon>
        <taxon>Haladaptataceae</taxon>
        <taxon>Halorussus</taxon>
    </lineage>
</organism>
<accession>A0A8U0IMV2</accession>
<gene>
    <name evidence="1" type="ORF">M0R88_07490</name>
</gene>
<sequence>MKIRVLGFLTDEGRHEVERLDARYAAEMDDLAARYGRPRGETTTRIDA</sequence>
<keyword evidence="2" id="KW-1185">Reference proteome</keyword>
<dbReference type="AlphaFoldDB" id="A0A8U0IMV2"/>
<evidence type="ECO:0000313" key="1">
    <source>
        <dbReference type="EMBL" id="UPW01931.1"/>
    </source>
</evidence>
<proteinExistence type="predicted"/>
<protein>
    <submittedName>
        <fullName evidence="1">Uncharacterized protein</fullName>
    </submittedName>
</protein>
<reference evidence="1" key="1">
    <citation type="submission" date="2022-04" db="EMBL/GenBank/DDBJ databases">
        <title>Diverse halophilic archaea isolated from saline environments.</title>
        <authorList>
            <person name="Cui H.-L."/>
        </authorList>
    </citation>
    <scope>NUCLEOTIDE SEQUENCE</scope>
    <source>
        <strain evidence="1">XZYJT40</strain>
    </source>
</reference>
<evidence type="ECO:0000313" key="2">
    <source>
        <dbReference type="Proteomes" id="UP000830434"/>
    </source>
</evidence>
<dbReference type="GeneID" id="72189687"/>
<dbReference type="Proteomes" id="UP000830434">
    <property type="component" value="Chromosome"/>
</dbReference>